<dbReference type="GO" id="GO:0046872">
    <property type="term" value="F:metal ion binding"/>
    <property type="evidence" value="ECO:0007669"/>
    <property type="project" value="UniProtKB-KW"/>
</dbReference>
<dbReference type="PANTHER" id="PTHR12001">
    <property type="entry name" value="GERANYLGERANYL PYROPHOSPHATE SYNTHASE"/>
    <property type="match status" value="1"/>
</dbReference>
<comment type="cofactor">
    <cofactor evidence="1">
        <name>Mg(2+)</name>
        <dbReference type="ChEBI" id="CHEBI:18420"/>
    </cofactor>
</comment>
<evidence type="ECO:0000313" key="9">
    <source>
        <dbReference type="EMBL" id="QCN89486.1"/>
    </source>
</evidence>
<dbReference type="SUPFAM" id="SSF48576">
    <property type="entry name" value="Terpenoid synthases"/>
    <property type="match status" value="1"/>
</dbReference>
<dbReference type="Proteomes" id="UP000271291">
    <property type="component" value="Chromosome"/>
</dbReference>
<evidence type="ECO:0000256" key="4">
    <source>
        <dbReference type="ARBA" id="ARBA00022723"/>
    </source>
</evidence>
<dbReference type="Gene3D" id="1.10.600.10">
    <property type="entry name" value="Farnesyl Diphosphate Synthase"/>
    <property type="match status" value="1"/>
</dbReference>
<reference evidence="9 11" key="1">
    <citation type="submission" date="2018-04" db="EMBL/GenBank/DDBJ databases">
        <title>Complete genome sequences of Streptomyces griseoviridis K61 and characterization of antagonistic properties of biological control agents.</title>
        <authorList>
            <person name="Mariita R.M."/>
            <person name="Sello J.K."/>
        </authorList>
    </citation>
    <scope>NUCLEOTIDE SEQUENCE [LARGE SCALE GENOMIC DNA]</scope>
    <source>
        <strain evidence="9 11">K61</strain>
    </source>
</reference>
<keyword evidence="11" id="KW-1185">Reference proteome</keyword>
<dbReference type="GO" id="GO:0004659">
    <property type="term" value="F:prenyltransferase activity"/>
    <property type="evidence" value="ECO:0007669"/>
    <property type="project" value="InterPro"/>
</dbReference>
<dbReference type="EMBL" id="CP034687">
    <property type="protein sequence ID" value="AZS83658.1"/>
    <property type="molecule type" value="Genomic_DNA"/>
</dbReference>
<comment type="similarity">
    <text evidence="2 6">Belongs to the FPP/GGPP synthase family.</text>
</comment>
<evidence type="ECO:0000313" key="8">
    <source>
        <dbReference type="EMBL" id="AZS83658.1"/>
    </source>
</evidence>
<organism evidence="8 10">
    <name type="scientific">Streptomyces griseoviridis</name>
    <dbReference type="NCBI Taxonomy" id="45398"/>
    <lineage>
        <taxon>Bacteria</taxon>
        <taxon>Bacillati</taxon>
        <taxon>Actinomycetota</taxon>
        <taxon>Actinomycetes</taxon>
        <taxon>Kitasatosporales</taxon>
        <taxon>Streptomycetaceae</taxon>
        <taxon>Streptomyces</taxon>
    </lineage>
</organism>
<evidence type="ECO:0000256" key="3">
    <source>
        <dbReference type="ARBA" id="ARBA00022679"/>
    </source>
</evidence>
<name>A0A3Q9KP26_STRGD</name>
<keyword evidence="4" id="KW-0479">Metal-binding</keyword>
<dbReference type="OrthoDB" id="4497239at2"/>
<feature type="region of interest" description="Disordered" evidence="7">
    <location>
        <begin position="339"/>
        <end position="376"/>
    </location>
</feature>
<keyword evidence="3 6" id="KW-0808">Transferase</keyword>
<keyword evidence="5" id="KW-0460">Magnesium</keyword>
<dbReference type="Proteomes" id="UP000501753">
    <property type="component" value="Chromosome"/>
</dbReference>
<dbReference type="EMBL" id="CP029078">
    <property type="protein sequence ID" value="QCN89486.1"/>
    <property type="molecule type" value="Genomic_DNA"/>
</dbReference>
<protein>
    <submittedName>
        <fullName evidence="8">Polyprenyl synthetase family protein</fullName>
    </submittedName>
</protein>
<evidence type="ECO:0000313" key="11">
    <source>
        <dbReference type="Proteomes" id="UP000501753"/>
    </source>
</evidence>
<dbReference type="InterPro" id="IPR000092">
    <property type="entry name" value="Polyprenyl_synt"/>
</dbReference>
<evidence type="ECO:0000256" key="1">
    <source>
        <dbReference type="ARBA" id="ARBA00001946"/>
    </source>
</evidence>
<feature type="compositionally biased region" description="Low complexity" evidence="7">
    <location>
        <begin position="339"/>
        <end position="361"/>
    </location>
</feature>
<evidence type="ECO:0000256" key="7">
    <source>
        <dbReference type="SAM" id="MobiDB-lite"/>
    </source>
</evidence>
<reference evidence="8 10" key="2">
    <citation type="submission" date="2018-12" db="EMBL/GenBank/DDBJ databases">
        <title>Streptomyces griseoviridis F1-27 complete genome.</title>
        <authorList>
            <person name="Mariita R.M."/>
            <person name="Sello J.K."/>
        </authorList>
    </citation>
    <scope>NUCLEOTIDE SEQUENCE [LARGE SCALE GENOMIC DNA]</scope>
    <source>
        <strain evidence="8 10">F1-27</strain>
    </source>
</reference>
<accession>A0A3Q9KP26</accession>
<proteinExistence type="inferred from homology"/>
<dbReference type="PANTHER" id="PTHR12001:SF85">
    <property type="entry name" value="SHORT CHAIN ISOPRENYL DIPHOSPHATE SYNTHASE"/>
    <property type="match status" value="1"/>
</dbReference>
<sequence length="376" mass="40880">MNPDALLDEFDDELFAFLHRERPRSDTFRRMVSDHMDWRSWDDGTPTAPNARGKRVRPLLSLLTARAIAGDHRGAIPAGIAVQLVHDFSIILDDIMDRDRTRRNRPALWVSYGTGHAMTAAAGIYVVGLDALQDYPAQGGSHADTRDLTRTLLESCLEMADAQHLDLDWERRFDLTLDEVRTVALGRSCLIRCGIELAAAVSTPDPAIRAAFREFGALVATAFSIVDDHRGLWGSAERNGKPLLSDIRGHKKTYPIVVGQLRCAPADRPRLRELLAHPEPGDPEIAAIMELLDGADAAGATLREVRRLATLAVERLTTPPLARCAVSDLVELTRNLFAGAPASAPGTAPAPSSSPSLAPAPAERRTHGNSPSAGRR</sequence>
<dbReference type="SFLD" id="SFLDS00005">
    <property type="entry name" value="Isoprenoid_Synthase_Type_I"/>
    <property type="match status" value="1"/>
</dbReference>
<evidence type="ECO:0000256" key="5">
    <source>
        <dbReference type="ARBA" id="ARBA00022842"/>
    </source>
</evidence>
<gene>
    <name evidence="9" type="ORF">DDJ31_34740</name>
    <name evidence="8" type="ORF">ELQ87_04615</name>
</gene>
<evidence type="ECO:0000313" key="10">
    <source>
        <dbReference type="Proteomes" id="UP000271291"/>
    </source>
</evidence>
<dbReference type="Pfam" id="PF00348">
    <property type="entry name" value="polyprenyl_synt"/>
    <property type="match status" value="1"/>
</dbReference>
<dbReference type="RefSeq" id="WP_127176569.1">
    <property type="nucleotide sequence ID" value="NZ_CP029078.1"/>
</dbReference>
<evidence type="ECO:0000256" key="2">
    <source>
        <dbReference type="ARBA" id="ARBA00006706"/>
    </source>
</evidence>
<evidence type="ECO:0000256" key="6">
    <source>
        <dbReference type="RuleBase" id="RU004466"/>
    </source>
</evidence>
<dbReference type="GO" id="GO:0008299">
    <property type="term" value="P:isoprenoid biosynthetic process"/>
    <property type="evidence" value="ECO:0007669"/>
    <property type="project" value="InterPro"/>
</dbReference>
<dbReference type="InterPro" id="IPR008949">
    <property type="entry name" value="Isoprenoid_synthase_dom_sf"/>
</dbReference>
<dbReference type="KEGG" id="sgd:ELQ87_04615"/>
<dbReference type="AlphaFoldDB" id="A0A3Q9KP26"/>